<dbReference type="Proteomes" id="UP001017257">
    <property type="component" value="Plasmid pR24_1"/>
</dbReference>
<feature type="transmembrane region" description="Helical" evidence="7">
    <location>
        <begin position="253"/>
        <end position="276"/>
    </location>
</feature>
<dbReference type="PANTHER" id="PTHR30213:SF0">
    <property type="entry name" value="UPF0761 MEMBRANE PROTEIN YIHY"/>
    <property type="match status" value="1"/>
</dbReference>
<protein>
    <submittedName>
        <fullName evidence="8">YihY/virulence factor BrkB family protein</fullName>
    </submittedName>
</protein>
<evidence type="ECO:0000256" key="7">
    <source>
        <dbReference type="SAM" id="Phobius"/>
    </source>
</evidence>
<keyword evidence="4 7" id="KW-1133">Transmembrane helix</keyword>
<name>A0ABY5RZD6_9HYPH</name>
<dbReference type="Pfam" id="PF03631">
    <property type="entry name" value="Virul_fac_BrkB"/>
    <property type="match status" value="1"/>
</dbReference>
<evidence type="ECO:0000313" key="8">
    <source>
        <dbReference type="EMBL" id="UVF22319.1"/>
    </source>
</evidence>
<keyword evidence="3 7" id="KW-0812">Transmembrane</keyword>
<geneLocation type="plasmid" evidence="8 9">
    <name>pR24_1</name>
</geneLocation>
<gene>
    <name evidence="8" type="ORF">HPT29_026935</name>
</gene>
<feature type="transmembrane region" description="Helical" evidence="7">
    <location>
        <begin position="288"/>
        <end position="311"/>
    </location>
</feature>
<keyword evidence="8" id="KW-0614">Plasmid</keyword>
<feature type="transmembrane region" description="Helical" evidence="7">
    <location>
        <begin position="221"/>
        <end position="241"/>
    </location>
</feature>
<evidence type="ECO:0000256" key="1">
    <source>
        <dbReference type="ARBA" id="ARBA00004651"/>
    </source>
</evidence>
<feature type="compositionally biased region" description="Basic and acidic residues" evidence="6">
    <location>
        <begin position="29"/>
        <end position="41"/>
    </location>
</feature>
<keyword evidence="9" id="KW-1185">Reference proteome</keyword>
<keyword evidence="2" id="KW-1003">Cell membrane</keyword>
<feature type="transmembrane region" description="Helical" evidence="7">
    <location>
        <begin position="108"/>
        <end position="130"/>
    </location>
</feature>
<dbReference type="PANTHER" id="PTHR30213">
    <property type="entry name" value="INNER MEMBRANE PROTEIN YHJD"/>
    <property type="match status" value="1"/>
</dbReference>
<dbReference type="PIRSF" id="PIRSF035875">
    <property type="entry name" value="RNase_BN"/>
    <property type="match status" value="1"/>
</dbReference>
<feature type="transmembrane region" description="Helical" evidence="7">
    <location>
        <begin position="177"/>
        <end position="209"/>
    </location>
</feature>
<accession>A0ABY5RZD6</accession>
<dbReference type="NCBIfam" id="TIGR00765">
    <property type="entry name" value="yihY_not_rbn"/>
    <property type="match status" value="1"/>
</dbReference>
<feature type="transmembrane region" description="Helical" evidence="7">
    <location>
        <begin position="136"/>
        <end position="165"/>
    </location>
</feature>
<reference evidence="8" key="1">
    <citation type="submission" date="2022-08" db="EMBL/GenBank/DDBJ databases">
        <title>Microvirga terrae sp. nov., isolated from soil.</title>
        <authorList>
            <person name="Kim K.H."/>
            <person name="Seo Y.L."/>
            <person name="Kim J.M."/>
            <person name="Lee J.K."/>
            <person name="Han D.M."/>
            <person name="Jeon C.O."/>
        </authorList>
    </citation>
    <scope>NUCLEOTIDE SEQUENCE</scope>
    <source>
        <strain evidence="8">R24</strain>
        <plasmid evidence="8">pR24_1</plasmid>
    </source>
</reference>
<feature type="region of interest" description="Disordered" evidence="6">
    <location>
        <begin position="1"/>
        <end position="45"/>
    </location>
</feature>
<organism evidence="8 9">
    <name type="scientific">Microvirga terrae</name>
    <dbReference type="NCBI Taxonomy" id="2740529"/>
    <lineage>
        <taxon>Bacteria</taxon>
        <taxon>Pseudomonadati</taxon>
        <taxon>Pseudomonadota</taxon>
        <taxon>Alphaproteobacteria</taxon>
        <taxon>Hyphomicrobiales</taxon>
        <taxon>Methylobacteriaceae</taxon>
        <taxon>Microvirga</taxon>
    </lineage>
</organism>
<keyword evidence="5 7" id="KW-0472">Membrane</keyword>
<evidence type="ECO:0000256" key="5">
    <source>
        <dbReference type="ARBA" id="ARBA00023136"/>
    </source>
</evidence>
<feature type="transmembrane region" description="Helical" evidence="7">
    <location>
        <begin position="67"/>
        <end position="96"/>
    </location>
</feature>
<evidence type="ECO:0000256" key="6">
    <source>
        <dbReference type="SAM" id="MobiDB-lite"/>
    </source>
</evidence>
<proteinExistence type="predicted"/>
<feature type="region of interest" description="Disordered" evidence="6">
    <location>
        <begin position="318"/>
        <end position="347"/>
    </location>
</feature>
<evidence type="ECO:0000256" key="4">
    <source>
        <dbReference type="ARBA" id="ARBA00022989"/>
    </source>
</evidence>
<dbReference type="InterPro" id="IPR017039">
    <property type="entry name" value="Virul_fac_BrkB"/>
</dbReference>
<sequence>MAPMNEQAEDWRSGVGEKAARDAPSGDLARARELGRGRDADTPGEIPARGWKDILWRMLWSIPENRILSTAGGVAFFALLAVFPAVATIVSLYGLFADSSTIRGHLSLLAGILPGGVLELIGEQIGLIIAQDSDTLSLAFVVGFLVALWSANSGVAALFDALNVVYGEKEKRSLLRFYATTFLLTLGMIGVVILAIGAVVVAPVVFTFMGFVTPAGRLLSILRWPALFVVVFAWLAVIYRYGPSRQDAKWRWVTWGSAMAAALWLAASILFSWYVANFDSYNKTYGSLGAGVGFMMWIWLSVVIVLLGAALNAEMEHQTAEDSTEGPPRPLGSRGANKADHVGKSHG</sequence>
<evidence type="ECO:0000256" key="3">
    <source>
        <dbReference type="ARBA" id="ARBA00022692"/>
    </source>
</evidence>
<evidence type="ECO:0000256" key="2">
    <source>
        <dbReference type="ARBA" id="ARBA00022475"/>
    </source>
</evidence>
<comment type="subcellular location">
    <subcellularLocation>
        <location evidence="1">Cell membrane</location>
        <topology evidence="1">Multi-pass membrane protein</topology>
    </subcellularLocation>
</comment>
<feature type="compositionally biased region" description="Basic and acidic residues" evidence="6">
    <location>
        <begin position="337"/>
        <end position="347"/>
    </location>
</feature>
<dbReference type="EMBL" id="CP102846">
    <property type="protein sequence ID" value="UVF22319.1"/>
    <property type="molecule type" value="Genomic_DNA"/>
</dbReference>
<dbReference type="RefSeq" id="WP_173945846.1">
    <property type="nucleotide sequence ID" value="NZ_CP102846.1"/>
</dbReference>
<evidence type="ECO:0000313" key="9">
    <source>
        <dbReference type="Proteomes" id="UP001017257"/>
    </source>
</evidence>